<evidence type="ECO:0000256" key="3">
    <source>
        <dbReference type="ARBA" id="ARBA00022741"/>
    </source>
</evidence>
<gene>
    <name evidence="7" type="ORF">SAMN02910417_00539</name>
</gene>
<name>A0A1G6AG08_EUBOX</name>
<evidence type="ECO:0000256" key="5">
    <source>
        <dbReference type="SAM" id="MobiDB-lite"/>
    </source>
</evidence>
<dbReference type="InterPro" id="IPR003439">
    <property type="entry name" value="ABC_transporter-like_ATP-bd"/>
</dbReference>
<keyword evidence="3" id="KW-0547">Nucleotide-binding</keyword>
<feature type="domain" description="ABC transporter" evidence="6">
    <location>
        <begin position="2"/>
        <end position="231"/>
    </location>
</feature>
<dbReference type="STRING" id="1732.SAMN02910417_00539"/>
<dbReference type="PANTHER" id="PTHR43335:SF4">
    <property type="entry name" value="ABC TRANSPORTER, ATP-BINDING PROTEIN"/>
    <property type="match status" value="1"/>
</dbReference>
<dbReference type="SUPFAM" id="SSF52540">
    <property type="entry name" value="P-loop containing nucleoside triphosphate hydrolases"/>
    <property type="match status" value="1"/>
</dbReference>
<reference evidence="7 8" key="1">
    <citation type="submission" date="2016-10" db="EMBL/GenBank/DDBJ databases">
        <authorList>
            <person name="de Groot N.N."/>
        </authorList>
    </citation>
    <scope>NUCLEOTIDE SEQUENCE [LARGE SCALE GENOMIC DNA]</scope>
    <source>
        <strain evidence="7 8">DSM 3217</strain>
    </source>
</reference>
<dbReference type="PROSITE" id="PS50893">
    <property type="entry name" value="ABC_TRANSPORTER_2"/>
    <property type="match status" value="1"/>
</dbReference>
<evidence type="ECO:0000256" key="2">
    <source>
        <dbReference type="ARBA" id="ARBA00022448"/>
    </source>
</evidence>
<dbReference type="CDD" id="cd03230">
    <property type="entry name" value="ABC_DR_subfamily_A"/>
    <property type="match status" value="1"/>
</dbReference>
<dbReference type="GO" id="GO:0016887">
    <property type="term" value="F:ATP hydrolysis activity"/>
    <property type="evidence" value="ECO:0007669"/>
    <property type="project" value="InterPro"/>
</dbReference>
<evidence type="ECO:0000256" key="1">
    <source>
        <dbReference type="ARBA" id="ARBA00005417"/>
    </source>
</evidence>
<feature type="region of interest" description="Disordered" evidence="5">
    <location>
        <begin position="313"/>
        <end position="339"/>
    </location>
</feature>
<keyword evidence="8" id="KW-1185">Reference proteome</keyword>
<dbReference type="InterPro" id="IPR003593">
    <property type="entry name" value="AAA+_ATPase"/>
</dbReference>
<comment type="similarity">
    <text evidence="1">Belongs to the ABC transporter superfamily.</text>
</comment>
<dbReference type="PANTHER" id="PTHR43335">
    <property type="entry name" value="ABC TRANSPORTER, ATP-BINDING PROTEIN"/>
    <property type="match status" value="1"/>
</dbReference>
<feature type="compositionally biased region" description="Polar residues" evidence="5">
    <location>
        <begin position="313"/>
        <end position="323"/>
    </location>
</feature>
<dbReference type="EMBL" id="FMXR01000005">
    <property type="protein sequence ID" value="SDB07314.1"/>
    <property type="molecule type" value="Genomic_DNA"/>
</dbReference>
<protein>
    <submittedName>
        <fullName evidence="7">ABC-2 type transport system ATP-binding protein</fullName>
    </submittedName>
</protein>
<keyword evidence="2" id="KW-0813">Transport</keyword>
<organism evidence="7 8">
    <name type="scientific">Eubacterium oxidoreducens</name>
    <dbReference type="NCBI Taxonomy" id="1732"/>
    <lineage>
        <taxon>Bacteria</taxon>
        <taxon>Bacillati</taxon>
        <taxon>Bacillota</taxon>
        <taxon>Clostridia</taxon>
        <taxon>Eubacteriales</taxon>
        <taxon>Eubacteriaceae</taxon>
        <taxon>Eubacterium</taxon>
    </lineage>
</organism>
<dbReference type="SMART" id="SM00382">
    <property type="entry name" value="AAA"/>
    <property type="match status" value="1"/>
</dbReference>
<proteinExistence type="inferred from homology"/>
<dbReference type="RefSeq" id="WP_090171926.1">
    <property type="nucleotide sequence ID" value="NZ_FMXR01000005.1"/>
</dbReference>
<accession>A0A1G6AG08</accession>
<evidence type="ECO:0000256" key="4">
    <source>
        <dbReference type="ARBA" id="ARBA00022840"/>
    </source>
</evidence>
<feature type="compositionally biased region" description="Basic and acidic residues" evidence="5">
    <location>
        <begin position="324"/>
        <end position="336"/>
    </location>
</feature>
<dbReference type="GO" id="GO:0005524">
    <property type="term" value="F:ATP binding"/>
    <property type="evidence" value="ECO:0007669"/>
    <property type="project" value="UniProtKB-KW"/>
</dbReference>
<keyword evidence="4 7" id="KW-0067">ATP-binding</keyword>
<dbReference type="Gene3D" id="3.40.50.300">
    <property type="entry name" value="P-loop containing nucleotide triphosphate hydrolases"/>
    <property type="match status" value="1"/>
</dbReference>
<evidence type="ECO:0000313" key="7">
    <source>
        <dbReference type="EMBL" id="SDB07314.1"/>
    </source>
</evidence>
<sequence>MIEINHLVKKYGDHTAVDDLTMKIEPGRIYGFLGPNGAGKSTTMNILTGYLGATSGEVKVNGFDILKQPEQAKASVGYLPEIPPLYGEMTVEEFLKFVAELKKIEKEKRQGMVEEVMERIGLDDMRNRLIRNLSKGYKQRVGLAQAIIGYPEIIILDEPTVGLDPQQIIEIRNLIRELGKEHTVILSSHILTEVKEVCDYIFIISNGRLVANDDKETLLSQMDGEQHVHMFVEASEEEVKKTLAQVDQIDEVKVLEKEGGCEVVVVMSAKIDLRRDLFFAFSDNQLPILEMYVQKKSLEEVFLELTGEQSTNEMDFPTVSSLDDSAKTQGDNKEQEVPAMTVTKVLEQEQQEGDEQ</sequence>
<dbReference type="AlphaFoldDB" id="A0A1G6AG08"/>
<dbReference type="Pfam" id="PF00005">
    <property type="entry name" value="ABC_tran"/>
    <property type="match status" value="1"/>
</dbReference>
<dbReference type="Proteomes" id="UP000199228">
    <property type="component" value="Unassembled WGS sequence"/>
</dbReference>
<dbReference type="InterPro" id="IPR027417">
    <property type="entry name" value="P-loop_NTPase"/>
</dbReference>
<dbReference type="OrthoDB" id="9775135at2"/>
<evidence type="ECO:0000259" key="6">
    <source>
        <dbReference type="PROSITE" id="PS50893"/>
    </source>
</evidence>
<evidence type="ECO:0000313" key="8">
    <source>
        <dbReference type="Proteomes" id="UP000199228"/>
    </source>
</evidence>